<name>A0A7N0T842_KALFE</name>
<dbReference type="GO" id="GO:0008270">
    <property type="term" value="F:zinc ion binding"/>
    <property type="evidence" value="ECO:0007669"/>
    <property type="project" value="UniProtKB-KW"/>
</dbReference>
<dbReference type="PANTHER" id="PTHR15710:SF217">
    <property type="entry name" value="E3 UBIQUITIN-PROTEIN LIGASE RDUF2"/>
    <property type="match status" value="1"/>
</dbReference>
<dbReference type="SMART" id="SM00744">
    <property type="entry name" value="RINGv"/>
    <property type="match status" value="1"/>
</dbReference>
<reference evidence="8" key="1">
    <citation type="submission" date="2021-01" db="UniProtKB">
        <authorList>
            <consortium name="EnsemblPlants"/>
        </authorList>
    </citation>
    <scope>IDENTIFICATION</scope>
</reference>
<dbReference type="Gene3D" id="3.30.40.10">
    <property type="entry name" value="Zinc/RING finger domain, C3HC4 (zinc finger)"/>
    <property type="match status" value="1"/>
</dbReference>
<proteinExistence type="predicted"/>
<dbReference type="GO" id="GO:0061630">
    <property type="term" value="F:ubiquitin protein ligase activity"/>
    <property type="evidence" value="ECO:0007669"/>
    <property type="project" value="UniProtKB-EC"/>
</dbReference>
<evidence type="ECO:0000313" key="9">
    <source>
        <dbReference type="Proteomes" id="UP000594263"/>
    </source>
</evidence>
<evidence type="ECO:0000256" key="3">
    <source>
        <dbReference type="ARBA" id="ARBA00022723"/>
    </source>
</evidence>
<dbReference type="SMART" id="SM00184">
    <property type="entry name" value="RING"/>
    <property type="match status" value="1"/>
</dbReference>
<organism evidence="8 9">
    <name type="scientific">Kalanchoe fedtschenkoi</name>
    <name type="common">Lavender scallops</name>
    <name type="synonym">South American air plant</name>
    <dbReference type="NCBI Taxonomy" id="63787"/>
    <lineage>
        <taxon>Eukaryota</taxon>
        <taxon>Viridiplantae</taxon>
        <taxon>Streptophyta</taxon>
        <taxon>Embryophyta</taxon>
        <taxon>Tracheophyta</taxon>
        <taxon>Spermatophyta</taxon>
        <taxon>Magnoliopsida</taxon>
        <taxon>eudicotyledons</taxon>
        <taxon>Gunneridae</taxon>
        <taxon>Pentapetalae</taxon>
        <taxon>Saxifragales</taxon>
        <taxon>Crassulaceae</taxon>
        <taxon>Kalanchoe</taxon>
    </lineage>
</organism>
<dbReference type="GO" id="GO:0005737">
    <property type="term" value="C:cytoplasm"/>
    <property type="evidence" value="ECO:0007669"/>
    <property type="project" value="TreeGrafter"/>
</dbReference>
<sequence length="216" mass="24107">MASSASDNESPYGFFFSVYKRPQEMQAEEEIDGEFTCTTVLMRLWKMSDDSDRYQLAGSCECPIWQDEVAVQEQSPILALQTHLTELGIVMEEARSEAVELVLGRVCMEDVMGKTGMWVVMDIAEDWYDVDADDDSDEEAGMVPASEAAVAALEKVEAEEGAAATGCCAICMEEDQVRLNSRMPCRHVFHTLCIEKWLRISSSCPICRFAMPVVDD</sequence>
<keyword evidence="4 6" id="KW-0863">Zinc-finger</keyword>
<evidence type="ECO:0000256" key="5">
    <source>
        <dbReference type="ARBA" id="ARBA00022833"/>
    </source>
</evidence>
<keyword evidence="5" id="KW-0862">Zinc</keyword>
<dbReference type="InterPro" id="IPR001841">
    <property type="entry name" value="Znf_RING"/>
</dbReference>
<keyword evidence="9" id="KW-1185">Reference proteome</keyword>
<dbReference type="InterPro" id="IPR013083">
    <property type="entry name" value="Znf_RING/FYVE/PHD"/>
</dbReference>
<comment type="catalytic activity">
    <reaction evidence="1">
        <text>S-ubiquitinyl-[E2 ubiquitin-conjugating enzyme]-L-cysteine + [acceptor protein]-L-lysine = [E2 ubiquitin-conjugating enzyme]-L-cysteine + N(6)-ubiquitinyl-[acceptor protein]-L-lysine.</text>
        <dbReference type="EC" id="2.3.2.27"/>
    </reaction>
</comment>
<evidence type="ECO:0000256" key="4">
    <source>
        <dbReference type="ARBA" id="ARBA00022771"/>
    </source>
</evidence>
<evidence type="ECO:0000313" key="8">
    <source>
        <dbReference type="EnsemblPlants" id="Kaladp0024s0889.1.v1.1.CDS.1"/>
    </source>
</evidence>
<dbReference type="EC" id="2.3.2.27" evidence="2"/>
<dbReference type="SUPFAM" id="SSF57850">
    <property type="entry name" value="RING/U-box"/>
    <property type="match status" value="1"/>
</dbReference>
<dbReference type="Gramene" id="Kaladp0024s0889.1.v1.1">
    <property type="protein sequence ID" value="Kaladp0024s0889.1.v1.1.CDS.1"/>
    <property type="gene ID" value="Kaladp0024s0889.v1.1"/>
</dbReference>
<evidence type="ECO:0000256" key="6">
    <source>
        <dbReference type="PROSITE-ProRule" id="PRU00175"/>
    </source>
</evidence>
<dbReference type="Proteomes" id="UP000594263">
    <property type="component" value="Unplaced"/>
</dbReference>
<keyword evidence="3" id="KW-0479">Metal-binding</keyword>
<accession>A0A7N0T842</accession>
<evidence type="ECO:0000256" key="2">
    <source>
        <dbReference type="ARBA" id="ARBA00012483"/>
    </source>
</evidence>
<dbReference type="AlphaFoldDB" id="A0A7N0T842"/>
<dbReference type="EnsemblPlants" id="Kaladp0024s0889.1.v1.1">
    <property type="protein sequence ID" value="Kaladp0024s0889.1.v1.1.CDS.1"/>
    <property type="gene ID" value="Kaladp0024s0889.v1.1"/>
</dbReference>
<dbReference type="PROSITE" id="PS50089">
    <property type="entry name" value="ZF_RING_2"/>
    <property type="match status" value="1"/>
</dbReference>
<evidence type="ECO:0000256" key="1">
    <source>
        <dbReference type="ARBA" id="ARBA00000900"/>
    </source>
</evidence>
<protein>
    <recommendedName>
        <fullName evidence="2">RING-type E3 ubiquitin transferase</fullName>
        <ecNumber evidence="2">2.3.2.27</ecNumber>
    </recommendedName>
</protein>
<dbReference type="PANTHER" id="PTHR15710">
    <property type="entry name" value="E3 UBIQUITIN-PROTEIN LIGASE PRAJA"/>
    <property type="match status" value="1"/>
</dbReference>
<dbReference type="Pfam" id="PF13639">
    <property type="entry name" value="zf-RING_2"/>
    <property type="match status" value="1"/>
</dbReference>
<dbReference type="GO" id="GO:0016567">
    <property type="term" value="P:protein ubiquitination"/>
    <property type="evidence" value="ECO:0007669"/>
    <property type="project" value="TreeGrafter"/>
</dbReference>
<evidence type="ECO:0000259" key="7">
    <source>
        <dbReference type="PROSITE" id="PS50089"/>
    </source>
</evidence>
<dbReference type="InterPro" id="IPR011016">
    <property type="entry name" value="Znf_RING-CH"/>
</dbReference>
<feature type="domain" description="RING-type" evidence="7">
    <location>
        <begin position="168"/>
        <end position="208"/>
    </location>
</feature>